<dbReference type="EMBL" id="AM406670">
    <property type="protein sequence ID" value="CAL94809.1"/>
    <property type="molecule type" value="Genomic_DNA"/>
</dbReference>
<dbReference type="HOGENOM" id="CLU_2204647_0_0_4"/>
<organism evidence="1 2">
    <name type="scientific">Azoarcus sp. (strain BH72)</name>
    <dbReference type="NCBI Taxonomy" id="418699"/>
    <lineage>
        <taxon>Bacteria</taxon>
        <taxon>Pseudomonadati</taxon>
        <taxon>Pseudomonadota</taxon>
        <taxon>Betaproteobacteria</taxon>
        <taxon>Rhodocyclales</taxon>
        <taxon>Zoogloeaceae</taxon>
        <taxon>Azoarcus</taxon>
    </lineage>
</organism>
<name>A1K7K4_AZOSB</name>
<evidence type="ECO:0000313" key="2">
    <source>
        <dbReference type="Proteomes" id="UP000002588"/>
    </source>
</evidence>
<dbReference type="KEGG" id="azo:azo2192"/>
<evidence type="ECO:0000313" key="1">
    <source>
        <dbReference type="EMBL" id="CAL94809.1"/>
    </source>
</evidence>
<dbReference type="RefSeq" id="WP_011765923.1">
    <property type="nucleotide sequence ID" value="NC_008702.1"/>
</dbReference>
<proteinExistence type="predicted"/>
<protein>
    <submittedName>
        <fullName evidence="1">Uncharacterized protein</fullName>
    </submittedName>
</protein>
<dbReference type="Proteomes" id="UP000002588">
    <property type="component" value="Chromosome"/>
</dbReference>
<keyword evidence="2" id="KW-1185">Reference proteome</keyword>
<accession>A1K7K4</accession>
<dbReference type="AlphaFoldDB" id="A1K7K4"/>
<gene>
    <name evidence="1" type="ordered locus">azo2192</name>
</gene>
<sequence length="107" mass="11674">MGNIATWLDLAIASARPADYRVRIHNIDRPGRGSCYALSVNNRWLHTGAGELTLFHGIGTALHFLKTAGVGEFEPGRGVPQSTSCGNGNCFCLDKQRRLAQCAHRPR</sequence>
<reference evidence="1 2" key="1">
    <citation type="journal article" date="2006" name="Nat. Biotechnol.">
        <title>Complete genome of the mutualistic, N2-fixing grass endophyte Azoarcus sp. strain BH72.</title>
        <authorList>
            <person name="Krause A."/>
            <person name="Ramakumar A."/>
            <person name="Bartels D."/>
            <person name="Battistoni F."/>
            <person name="Bekel T."/>
            <person name="Boch J."/>
            <person name="Boehm M."/>
            <person name="Friedrich F."/>
            <person name="Hurek T."/>
            <person name="Krause L."/>
            <person name="Linke B."/>
            <person name="McHardy A.C."/>
            <person name="Sarkar A."/>
            <person name="Schneiker S."/>
            <person name="Syed A.A."/>
            <person name="Thauer R."/>
            <person name="Vorhoelter F.-J."/>
            <person name="Weidner S."/>
            <person name="Puehler A."/>
            <person name="Reinhold-Hurek B."/>
            <person name="Kaiser O."/>
            <person name="Goesmann A."/>
        </authorList>
    </citation>
    <scope>NUCLEOTIDE SEQUENCE [LARGE SCALE GENOMIC DNA]</scope>
    <source>
        <strain evidence="1 2">BH72</strain>
    </source>
</reference>